<feature type="region of interest" description="Disordered" evidence="1">
    <location>
        <begin position="221"/>
        <end position="240"/>
    </location>
</feature>
<feature type="transmembrane region" description="Helical" evidence="2">
    <location>
        <begin position="87"/>
        <end position="111"/>
    </location>
</feature>
<accession>A0A8E2ASS8</accession>
<protein>
    <submittedName>
        <fullName evidence="3">Uncharacterized protein</fullName>
    </submittedName>
</protein>
<keyword evidence="2" id="KW-0812">Transmembrane</keyword>
<evidence type="ECO:0000256" key="2">
    <source>
        <dbReference type="SAM" id="Phobius"/>
    </source>
</evidence>
<sequence>MRACPATLNSDCHLTVTIREPVIQHARNHAFSATDGGILPTTYNPSDGTLSGGAASVPNTTITFPSPISTSLTVPTSGVAHTKSVNVGAIVGGVLGGVCVLGLVTTSILIWKRNSRKSHQFAVEPFTYNPAPPASISQHRSDTNEGPSPLVSSNPPPTARTLEPRLPTSIIPASSQQRSARFSRSRSRPSRGSNSTAGLSSTYVRELRVEVENLRRAMQEIQADRMMSPPEYTSARNSLR</sequence>
<dbReference type="EMBL" id="KV722406">
    <property type="protein sequence ID" value="OCH90331.1"/>
    <property type="molecule type" value="Genomic_DNA"/>
</dbReference>
<keyword evidence="2" id="KW-1133">Transmembrane helix</keyword>
<gene>
    <name evidence="3" type="ORF">OBBRIDRAFT_604963</name>
</gene>
<feature type="compositionally biased region" description="Polar residues" evidence="1">
    <location>
        <begin position="144"/>
        <end position="153"/>
    </location>
</feature>
<dbReference type="AlphaFoldDB" id="A0A8E2ASS8"/>
<feature type="region of interest" description="Disordered" evidence="1">
    <location>
        <begin position="130"/>
        <end position="199"/>
    </location>
</feature>
<evidence type="ECO:0000313" key="3">
    <source>
        <dbReference type="EMBL" id="OCH90331.1"/>
    </source>
</evidence>
<reference evidence="3 4" key="1">
    <citation type="submission" date="2016-07" db="EMBL/GenBank/DDBJ databases">
        <title>Draft genome of the white-rot fungus Obba rivulosa 3A-2.</title>
        <authorList>
            <consortium name="DOE Joint Genome Institute"/>
            <person name="Miettinen O."/>
            <person name="Riley R."/>
            <person name="Acob R."/>
            <person name="Barry K."/>
            <person name="Cullen D."/>
            <person name="De Vries R."/>
            <person name="Hainaut M."/>
            <person name="Hatakka A."/>
            <person name="Henrissat B."/>
            <person name="Hilden K."/>
            <person name="Kuo R."/>
            <person name="Labutti K."/>
            <person name="Lipzen A."/>
            <person name="Makela M.R."/>
            <person name="Sandor L."/>
            <person name="Spatafora J.W."/>
            <person name="Grigoriev I.V."/>
            <person name="Hibbett D.S."/>
        </authorList>
    </citation>
    <scope>NUCLEOTIDE SEQUENCE [LARGE SCALE GENOMIC DNA]</scope>
    <source>
        <strain evidence="3 4">3A-2</strain>
    </source>
</reference>
<dbReference type="Proteomes" id="UP000250043">
    <property type="component" value="Unassembled WGS sequence"/>
</dbReference>
<keyword evidence="4" id="KW-1185">Reference proteome</keyword>
<proteinExistence type="predicted"/>
<evidence type="ECO:0000313" key="4">
    <source>
        <dbReference type="Proteomes" id="UP000250043"/>
    </source>
</evidence>
<organism evidence="3 4">
    <name type="scientific">Obba rivulosa</name>
    <dbReference type="NCBI Taxonomy" id="1052685"/>
    <lineage>
        <taxon>Eukaryota</taxon>
        <taxon>Fungi</taxon>
        <taxon>Dikarya</taxon>
        <taxon>Basidiomycota</taxon>
        <taxon>Agaricomycotina</taxon>
        <taxon>Agaricomycetes</taxon>
        <taxon>Polyporales</taxon>
        <taxon>Gelatoporiaceae</taxon>
        <taxon>Obba</taxon>
    </lineage>
</organism>
<keyword evidence="2" id="KW-0472">Membrane</keyword>
<evidence type="ECO:0000256" key="1">
    <source>
        <dbReference type="SAM" id="MobiDB-lite"/>
    </source>
</evidence>
<name>A0A8E2ASS8_9APHY</name>